<organism evidence="2 3">
    <name type="scientific">Peribacillus simplex</name>
    <dbReference type="NCBI Taxonomy" id="1478"/>
    <lineage>
        <taxon>Bacteria</taxon>
        <taxon>Bacillati</taxon>
        <taxon>Bacillota</taxon>
        <taxon>Bacilli</taxon>
        <taxon>Bacillales</taxon>
        <taxon>Bacillaceae</taxon>
        <taxon>Peribacillus</taxon>
    </lineage>
</organism>
<feature type="transmembrane region" description="Helical" evidence="1">
    <location>
        <begin position="77"/>
        <end position="96"/>
    </location>
</feature>
<accession>A0A109MSZ2</accession>
<keyword evidence="1" id="KW-0812">Transmembrane</keyword>
<proteinExistence type="predicted"/>
<feature type="transmembrane region" description="Helical" evidence="1">
    <location>
        <begin position="138"/>
        <end position="155"/>
    </location>
</feature>
<feature type="transmembrane region" description="Helical" evidence="1">
    <location>
        <begin position="25"/>
        <end position="45"/>
    </location>
</feature>
<reference evidence="2 3" key="1">
    <citation type="submission" date="2015-11" db="EMBL/GenBank/DDBJ databases">
        <title>Genome Sequence of Bacillus simplex strain VanAntwerpen2.</title>
        <authorList>
            <person name="Couger M.B."/>
        </authorList>
    </citation>
    <scope>NUCLEOTIDE SEQUENCE [LARGE SCALE GENOMIC DNA]</scope>
    <source>
        <strain evidence="2 3">VanAntwerpen02</strain>
    </source>
</reference>
<gene>
    <name evidence="2" type="ORF">AS888_01035</name>
</gene>
<keyword evidence="1" id="KW-1133">Transmembrane helix</keyword>
<evidence type="ECO:0000313" key="2">
    <source>
        <dbReference type="EMBL" id="KWW11591.1"/>
    </source>
</evidence>
<feature type="transmembrane region" description="Helical" evidence="1">
    <location>
        <begin position="108"/>
        <end position="126"/>
    </location>
</feature>
<evidence type="ECO:0000313" key="3">
    <source>
        <dbReference type="Proteomes" id="UP000064189"/>
    </source>
</evidence>
<dbReference type="RefSeq" id="WP_061144090.1">
    <property type="nucleotide sequence ID" value="NZ_LNNH01000051.1"/>
</dbReference>
<keyword evidence="3" id="KW-1185">Reference proteome</keyword>
<keyword evidence="1" id="KW-0472">Membrane</keyword>
<dbReference type="Proteomes" id="UP000064189">
    <property type="component" value="Unassembled WGS sequence"/>
</dbReference>
<dbReference type="EMBL" id="LNNH01000051">
    <property type="protein sequence ID" value="KWW11591.1"/>
    <property type="molecule type" value="Genomic_DNA"/>
</dbReference>
<name>A0A109MSZ2_9BACI</name>
<sequence length="159" mass="17860">MNGLQRGTSGFTVQSKRKMNGNRRYRTVVIGLLNGIVLGLVMKWVEMLSGIKVYTLLLNVDFLPVIGTVPWGEESLFLFHLLFSLAITYGYVQIVVPLKLFRGWNTYLLAFLTIIPAVILYFPLAAWSLTGAVLPSDMTAFSLWAFLHLFYALSLPKAI</sequence>
<protein>
    <recommendedName>
        <fullName evidence="4">DUF1440 domain-containing protein</fullName>
    </recommendedName>
</protein>
<dbReference type="AlphaFoldDB" id="A0A109MSZ2"/>
<evidence type="ECO:0008006" key="4">
    <source>
        <dbReference type="Google" id="ProtNLM"/>
    </source>
</evidence>
<comment type="caution">
    <text evidence="2">The sequence shown here is derived from an EMBL/GenBank/DDBJ whole genome shotgun (WGS) entry which is preliminary data.</text>
</comment>
<evidence type="ECO:0000256" key="1">
    <source>
        <dbReference type="SAM" id="Phobius"/>
    </source>
</evidence>